<dbReference type="InterPro" id="IPR037120">
    <property type="entry name" value="Haem_peroxidase_sf_animal"/>
</dbReference>
<evidence type="ECO:0000256" key="2">
    <source>
        <dbReference type="ARBA" id="ARBA00022525"/>
    </source>
</evidence>
<dbReference type="InterPro" id="IPR010255">
    <property type="entry name" value="Haem_peroxidase_sf"/>
</dbReference>
<reference evidence="5" key="1">
    <citation type="journal article" date="2014" name="Int. J. Syst. Evol. Microbiol.">
        <title>Complete genome of a new Firmicutes species belonging to the dominant human colonic microbiota ('Ruminococcus bicirculans') reveals two chromosomes and a selective capacity to utilize plant glucans.</title>
        <authorList>
            <consortium name="NISC Comparative Sequencing Program"/>
            <person name="Wegmann U."/>
            <person name="Louis P."/>
            <person name="Goesmann A."/>
            <person name="Henrissat B."/>
            <person name="Duncan S.H."/>
            <person name="Flint H.J."/>
        </authorList>
    </citation>
    <scope>NUCLEOTIDE SEQUENCE</scope>
    <source>
        <strain evidence="5">NBRC 108219</strain>
    </source>
</reference>
<evidence type="ECO:0000313" key="6">
    <source>
        <dbReference type="Proteomes" id="UP001161391"/>
    </source>
</evidence>
<organism evidence="5 6">
    <name type="scientific">Algimonas ampicilliniresistens</name>
    <dbReference type="NCBI Taxonomy" id="1298735"/>
    <lineage>
        <taxon>Bacteria</taxon>
        <taxon>Pseudomonadati</taxon>
        <taxon>Pseudomonadota</taxon>
        <taxon>Alphaproteobacteria</taxon>
        <taxon>Maricaulales</taxon>
        <taxon>Robiginitomaculaceae</taxon>
        <taxon>Algimonas</taxon>
    </lineage>
</organism>
<dbReference type="Pfam" id="PF03098">
    <property type="entry name" value="An_peroxidase"/>
    <property type="match status" value="1"/>
</dbReference>
<comment type="caution">
    <text evidence="5">The sequence shown here is derived from an EMBL/GenBank/DDBJ whole genome shotgun (WGS) entry which is preliminary data.</text>
</comment>
<accession>A0ABQ5V904</accession>
<keyword evidence="6" id="KW-1185">Reference proteome</keyword>
<reference evidence="5" key="2">
    <citation type="submission" date="2023-01" db="EMBL/GenBank/DDBJ databases">
        <title>Draft genome sequence of Algimonas ampicilliniresistens strain NBRC 108219.</title>
        <authorList>
            <person name="Sun Q."/>
            <person name="Mori K."/>
        </authorList>
    </citation>
    <scope>NUCLEOTIDE SEQUENCE</scope>
    <source>
        <strain evidence="5">NBRC 108219</strain>
    </source>
</reference>
<evidence type="ECO:0000256" key="4">
    <source>
        <dbReference type="SAM" id="MobiDB-lite"/>
    </source>
</evidence>
<dbReference type="PROSITE" id="PS50292">
    <property type="entry name" value="PEROXIDASE_3"/>
    <property type="match status" value="1"/>
</dbReference>
<dbReference type="SUPFAM" id="SSF48113">
    <property type="entry name" value="Heme-dependent peroxidases"/>
    <property type="match status" value="1"/>
</dbReference>
<dbReference type="PANTHER" id="PTHR11475">
    <property type="entry name" value="OXIDASE/PEROXIDASE"/>
    <property type="match status" value="1"/>
</dbReference>
<dbReference type="PRINTS" id="PR00457">
    <property type="entry name" value="ANPEROXIDASE"/>
</dbReference>
<gene>
    <name evidence="5" type="ORF">GCM10007853_11080</name>
</gene>
<evidence type="ECO:0000256" key="1">
    <source>
        <dbReference type="ARBA" id="ARBA00004613"/>
    </source>
</evidence>
<evidence type="ECO:0000256" key="3">
    <source>
        <dbReference type="ARBA" id="ARBA00023180"/>
    </source>
</evidence>
<evidence type="ECO:0000313" key="5">
    <source>
        <dbReference type="EMBL" id="GLQ23234.1"/>
    </source>
</evidence>
<protein>
    <recommendedName>
        <fullName evidence="7">Peroxidase</fullName>
    </recommendedName>
</protein>
<dbReference type="Gene3D" id="2.60.40.3010">
    <property type="match status" value="1"/>
</dbReference>
<dbReference type="PANTHER" id="PTHR11475:SF4">
    <property type="entry name" value="CHORION PEROXIDASE"/>
    <property type="match status" value="1"/>
</dbReference>
<dbReference type="InterPro" id="IPR019791">
    <property type="entry name" value="Haem_peroxidase_animal"/>
</dbReference>
<feature type="region of interest" description="Disordered" evidence="4">
    <location>
        <begin position="122"/>
        <end position="151"/>
    </location>
</feature>
<keyword evidence="2" id="KW-0964">Secreted</keyword>
<comment type="subcellular location">
    <subcellularLocation>
        <location evidence="1">Secreted</location>
    </subcellularLocation>
</comment>
<dbReference type="EMBL" id="BSNK01000001">
    <property type="protein sequence ID" value="GLQ23234.1"/>
    <property type="molecule type" value="Genomic_DNA"/>
</dbReference>
<dbReference type="Gene3D" id="1.10.640.10">
    <property type="entry name" value="Haem peroxidase domain superfamily, animal type"/>
    <property type="match status" value="1"/>
</dbReference>
<dbReference type="Proteomes" id="UP001161391">
    <property type="component" value="Unassembled WGS sequence"/>
</dbReference>
<name>A0ABQ5V904_9PROT</name>
<dbReference type="Pfam" id="PF22352">
    <property type="entry name" value="K319L-like_PKD"/>
    <property type="match status" value="1"/>
</dbReference>
<evidence type="ECO:0008006" key="7">
    <source>
        <dbReference type="Google" id="ProtNLM"/>
    </source>
</evidence>
<sequence length="670" mass="72127">MNRHLSTSAICVITASLTACGGDDSPSTTTATQALFVNAGADISANERQPVSVTAQSSGGGTGATIEWSQLSGPMVDLRNSNSLNLNFAAPSVRRDETVALQVEVRTSDNRTATDQINIVINNVGDGPVGPSPQGIPDNGRNRRGNARGNREGRRMFDSREVRTYDGSNNNVANTEWGASFIHLQRLANSAYGDGVSSLAGAARINARDVSNQVISQNDGVSIPNTFDGTDFVWQWGQFLDHDIDLTDGAEESADIIVSAGDVHFDPDSTGTAVISFNRALFDPNTGFTAANPREQENEITSWIDGSMIYGSSDERITALRVGSESPLLKTSEGNLLPFNETSLTNANGFITDPTRLFLAGDIRANEQLALATMHTLWVREHNRIAEALADDFPNNTADEIFELTRRLVVAKIQMITYNEWLPVLIGSGAIPAYAGYDAAINPSIYNEFSGASFRLGHSMLNERLLRLDASGNEIAGGHIDLSAAFFTAPMILTSESSIDPILRGLATQRHQALDEMIVDDLRNFLFGAPGDGGLDLASLNIQRGRDHGLPDYNSMRVAMGLPAVLSFGDISSNADTVASLSATYSSVDDIDLWVGGLSEDAVGASQLGPLFQAIIARQFTELRDGDRFWYENDLTPAEMDRVRGTTLARVIRANTDVGNELQDNVFIAP</sequence>
<dbReference type="CDD" id="cd09822">
    <property type="entry name" value="peroxinectin_like_bacterial"/>
    <property type="match status" value="1"/>
</dbReference>
<dbReference type="PROSITE" id="PS51257">
    <property type="entry name" value="PROKAR_LIPOPROTEIN"/>
    <property type="match status" value="1"/>
</dbReference>
<dbReference type="RefSeq" id="WP_284388442.1">
    <property type="nucleotide sequence ID" value="NZ_BSNK01000001.1"/>
</dbReference>
<keyword evidence="3" id="KW-0325">Glycoprotein</keyword>
<proteinExistence type="predicted"/>